<reference evidence="8" key="1">
    <citation type="journal article" date="2018" name="Antonie Van Leeuwenhoek">
        <title>Proteinivorax hydrogeniformans sp. nov., an anaerobic, haloalkaliphilic bacterium fermenting proteinaceous compounds with high hydrogen production.</title>
        <authorList>
            <person name="Boltyanskaya Y."/>
            <person name="Detkova E."/>
            <person name="Pimenov N."/>
            <person name="Kevbrin V."/>
        </authorList>
    </citation>
    <scope>NUCLEOTIDE SEQUENCE</scope>
    <source>
        <strain evidence="8">Z-710</strain>
    </source>
</reference>
<dbReference type="GO" id="GO:0008270">
    <property type="term" value="F:zinc ion binding"/>
    <property type="evidence" value="ECO:0007669"/>
    <property type="project" value="TreeGrafter"/>
</dbReference>
<feature type="binding site" evidence="7">
    <location>
        <position position="106"/>
    </location>
    <ligand>
        <name>Zn(2+)</name>
        <dbReference type="ChEBI" id="CHEBI:29105"/>
    </ligand>
</feature>
<dbReference type="GO" id="GO:1900376">
    <property type="term" value="P:regulation of secondary metabolite biosynthetic process"/>
    <property type="evidence" value="ECO:0007669"/>
    <property type="project" value="TreeGrafter"/>
</dbReference>
<sequence>MNTKFDIESDKGNKTSAIRDIMEDSGYKLTEQRQIIADYFLKSAEHLNAKDIYNDLKGLNIGLATIYRTVNILKEIGVLKEVVVDKLSYYELKIYTQKPSHIHFKCAKCNDIIDISKNTEKYLQLIQTLKNEQEVTIWDINTTLTGICKNCREGDNA</sequence>
<dbReference type="Gene3D" id="3.30.1490.190">
    <property type="match status" value="1"/>
</dbReference>
<keyword evidence="2" id="KW-0678">Repressor</keyword>
<evidence type="ECO:0000256" key="7">
    <source>
        <dbReference type="PIRSR" id="PIRSR602481-1"/>
    </source>
</evidence>
<protein>
    <submittedName>
        <fullName evidence="8">Fur family transcriptional regulator</fullName>
    </submittedName>
</protein>
<feature type="binding site" evidence="7">
    <location>
        <position position="109"/>
    </location>
    <ligand>
        <name>Zn(2+)</name>
        <dbReference type="ChEBI" id="CHEBI:29105"/>
    </ligand>
</feature>
<proteinExistence type="inferred from homology"/>
<evidence type="ECO:0000256" key="3">
    <source>
        <dbReference type="ARBA" id="ARBA00022833"/>
    </source>
</evidence>
<dbReference type="PANTHER" id="PTHR33202:SF8">
    <property type="entry name" value="PEROXIDE-RESPONSIVE REPRESSOR PERR"/>
    <property type="match status" value="1"/>
</dbReference>
<dbReference type="SUPFAM" id="SSF46785">
    <property type="entry name" value="Winged helix' DNA-binding domain"/>
    <property type="match status" value="1"/>
</dbReference>
<dbReference type="CDD" id="cd07153">
    <property type="entry name" value="Fur_like"/>
    <property type="match status" value="1"/>
</dbReference>
<accession>A0AAU8HU87</accession>
<evidence type="ECO:0000256" key="4">
    <source>
        <dbReference type="ARBA" id="ARBA00023015"/>
    </source>
</evidence>
<comment type="cofactor">
    <cofactor evidence="7">
        <name>Zn(2+)</name>
        <dbReference type="ChEBI" id="CHEBI:29105"/>
    </cofactor>
    <text evidence="7">Binds 1 zinc ion per subunit.</text>
</comment>
<organism evidence="8">
    <name type="scientific">Proteinivorax hydrogeniformans</name>
    <dbReference type="NCBI Taxonomy" id="1826727"/>
    <lineage>
        <taxon>Bacteria</taxon>
        <taxon>Bacillati</taxon>
        <taxon>Bacillota</taxon>
        <taxon>Clostridia</taxon>
        <taxon>Eubacteriales</taxon>
        <taxon>Proteinivoracaceae</taxon>
        <taxon>Proteinivorax</taxon>
    </lineage>
</organism>
<evidence type="ECO:0000256" key="6">
    <source>
        <dbReference type="ARBA" id="ARBA00023163"/>
    </source>
</evidence>
<dbReference type="InterPro" id="IPR002481">
    <property type="entry name" value="FUR"/>
</dbReference>
<evidence type="ECO:0000313" key="8">
    <source>
        <dbReference type="EMBL" id="XCI28946.1"/>
    </source>
</evidence>
<dbReference type="GO" id="GO:0000976">
    <property type="term" value="F:transcription cis-regulatory region binding"/>
    <property type="evidence" value="ECO:0007669"/>
    <property type="project" value="TreeGrafter"/>
</dbReference>
<dbReference type="EMBL" id="CP159485">
    <property type="protein sequence ID" value="XCI28946.1"/>
    <property type="molecule type" value="Genomic_DNA"/>
</dbReference>
<dbReference type="InterPro" id="IPR036390">
    <property type="entry name" value="WH_DNA-bd_sf"/>
</dbReference>
<evidence type="ECO:0000256" key="5">
    <source>
        <dbReference type="ARBA" id="ARBA00023125"/>
    </source>
</evidence>
<dbReference type="RefSeq" id="WP_353893496.1">
    <property type="nucleotide sequence ID" value="NZ_CP159485.1"/>
</dbReference>
<keyword evidence="3 7" id="KW-0862">Zinc</keyword>
<keyword evidence="6" id="KW-0804">Transcription</keyword>
<keyword evidence="5" id="KW-0238">DNA-binding</keyword>
<dbReference type="Gene3D" id="1.10.10.10">
    <property type="entry name" value="Winged helix-like DNA-binding domain superfamily/Winged helix DNA-binding domain"/>
    <property type="match status" value="1"/>
</dbReference>
<feature type="binding site" evidence="7">
    <location>
        <position position="148"/>
    </location>
    <ligand>
        <name>Zn(2+)</name>
        <dbReference type="ChEBI" id="CHEBI:29105"/>
    </ligand>
</feature>
<feature type="binding site" evidence="7">
    <location>
        <position position="151"/>
    </location>
    <ligand>
        <name>Zn(2+)</name>
        <dbReference type="ChEBI" id="CHEBI:29105"/>
    </ligand>
</feature>
<dbReference type="Pfam" id="PF01475">
    <property type="entry name" value="FUR"/>
    <property type="match status" value="1"/>
</dbReference>
<evidence type="ECO:0000256" key="2">
    <source>
        <dbReference type="ARBA" id="ARBA00022491"/>
    </source>
</evidence>
<dbReference type="InterPro" id="IPR043135">
    <property type="entry name" value="Fur_C"/>
</dbReference>
<gene>
    <name evidence="8" type="ORF">PRVXH_000241</name>
</gene>
<keyword evidence="7" id="KW-0479">Metal-binding</keyword>
<evidence type="ECO:0000256" key="1">
    <source>
        <dbReference type="ARBA" id="ARBA00007957"/>
    </source>
</evidence>
<dbReference type="GO" id="GO:0003700">
    <property type="term" value="F:DNA-binding transcription factor activity"/>
    <property type="evidence" value="ECO:0007669"/>
    <property type="project" value="InterPro"/>
</dbReference>
<dbReference type="PANTHER" id="PTHR33202">
    <property type="entry name" value="ZINC UPTAKE REGULATION PROTEIN"/>
    <property type="match status" value="1"/>
</dbReference>
<keyword evidence="4" id="KW-0805">Transcription regulation</keyword>
<dbReference type="GO" id="GO:0045892">
    <property type="term" value="P:negative regulation of DNA-templated transcription"/>
    <property type="evidence" value="ECO:0007669"/>
    <property type="project" value="TreeGrafter"/>
</dbReference>
<reference evidence="8" key="2">
    <citation type="submission" date="2024-06" db="EMBL/GenBank/DDBJ databases">
        <authorList>
            <person name="Petrova K.O."/>
            <person name="Toshchakov S.V."/>
            <person name="Boltjanskaja Y.V."/>
            <person name="Kevbrin V.V."/>
        </authorList>
    </citation>
    <scope>NUCLEOTIDE SEQUENCE</scope>
    <source>
        <strain evidence="8">Z-710</strain>
    </source>
</reference>
<name>A0AAU8HU87_9FIRM</name>
<dbReference type="AlphaFoldDB" id="A0AAU8HU87"/>
<dbReference type="InterPro" id="IPR036388">
    <property type="entry name" value="WH-like_DNA-bd_sf"/>
</dbReference>
<comment type="similarity">
    <text evidence="1">Belongs to the Fur family.</text>
</comment>